<dbReference type="PANTHER" id="PTHR30055:SF234">
    <property type="entry name" value="HTH-TYPE TRANSCRIPTIONAL REGULATOR BETI"/>
    <property type="match status" value="1"/>
</dbReference>
<keyword evidence="7" id="KW-1185">Reference proteome</keyword>
<dbReference type="GO" id="GO:0003700">
    <property type="term" value="F:DNA-binding transcription factor activity"/>
    <property type="evidence" value="ECO:0007669"/>
    <property type="project" value="TreeGrafter"/>
</dbReference>
<dbReference type="AlphaFoldDB" id="A0A3A4KDR7"/>
<dbReference type="PROSITE" id="PS50977">
    <property type="entry name" value="HTH_TETR_2"/>
    <property type="match status" value="1"/>
</dbReference>
<reference evidence="6 7" key="1">
    <citation type="submission" date="2018-09" db="EMBL/GenBank/DDBJ databases">
        <title>YIM PH21274 draft genome.</title>
        <authorList>
            <person name="Miao C."/>
        </authorList>
    </citation>
    <scope>NUCLEOTIDE SEQUENCE [LARGE SCALE GENOMIC DNA]</scope>
    <source>
        <strain evidence="6 7">YIM PH 21724</strain>
    </source>
</reference>
<evidence type="ECO:0000259" key="5">
    <source>
        <dbReference type="PROSITE" id="PS50977"/>
    </source>
</evidence>
<comment type="caution">
    <text evidence="4">Lacks conserved residue(s) required for the propagation of feature annotation.</text>
</comment>
<evidence type="ECO:0000256" key="3">
    <source>
        <dbReference type="ARBA" id="ARBA00023163"/>
    </source>
</evidence>
<dbReference type="InterPro" id="IPR050109">
    <property type="entry name" value="HTH-type_TetR-like_transc_reg"/>
</dbReference>
<sequence>MQAKDRSRKQEERTFTENARRAQIVDAAIEVVAEHGYPNTSFAKIAKQAGLSSTGMISYHFNGKNDLIRAVTAEIVRVASEFVTAELDAEAGRAARLRAYFAANLALLDKYPHHQRALSSIVANAGAEDPQLFGLLDKLAEFAATQEQWLRDGQRTGEFRDFDVPTMVLAIRGARDAAIARAIADPNFDTAACARELADTFDIATRQTTATEPKS</sequence>
<dbReference type="InterPro" id="IPR001647">
    <property type="entry name" value="HTH_TetR"/>
</dbReference>
<dbReference type="GO" id="GO:0000976">
    <property type="term" value="F:transcription cis-regulatory region binding"/>
    <property type="evidence" value="ECO:0007669"/>
    <property type="project" value="TreeGrafter"/>
</dbReference>
<dbReference type="OrthoDB" id="9806334at2"/>
<dbReference type="Gene3D" id="1.10.357.10">
    <property type="entry name" value="Tetracycline Repressor, domain 2"/>
    <property type="match status" value="1"/>
</dbReference>
<accession>A0A3A4KDR7</accession>
<dbReference type="PANTHER" id="PTHR30055">
    <property type="entry name" value="HTH-TYPE TRANSCRIPTIONAL REGULATOR RUTR"/>
    <property type="match status" value="1"/>
</dbReference>
<dbReference type="SUPFAM" id="SSF48498">
    <property type="entry name" value="Tetracyclin repressor-like, C-terminal domain"/>
    <property type="match status" value="1"/>
</dbReference>
<keyword evidence="2 4" id="KW-0238">DNA-binding</keyword>
<name>A0A3A4KDR7_9NOCA</name>
<comment type="caution">
    <text evidence="6">The sequence shown here is derived from an EMBL/GenBank/DDBJ whole genome shotgun (WGS) entry which is preliminary data.</text>
</comment>
<evidence type="ECO:0000256" key="4">
    <source>
        <dbReference type="PROSITE-ProRule" id="PRU00335"/>
    </source>
</evidence>
<evidence type="ECO:0000256" key="2">
    <source>
        <dbReference type="ARBA" id="ARBA00023125"/>
    </source>
</evidence>
<keyword evidence="3" id="KW-0804">Transcription</keyword>
<dbReference type="Pfam" id="PF00440">
    <property type="entry name" value="TetR_N"/>
    <property type="match status" value="1"/>
</dbReference>
<evidence type="ECO:0000313" key="6">
    <source>
        <dbReference type="EMBL" id="RJO73625.1"/>
    </source>
</evidence>
<dbReference type="RefSeq" id="WP_120042701.1">
    <property type="nucleotide sequence ID" value="NZ_QZFU01000023.1"/>
</dbReference>
<organism evidence="6 7">
    <name type="scientific">Nocardia panacis</name>
    <dbReference type="NCBI Taxonomy" id="2340916"/>
    <lineage>
        <taxon>Bacteria</taxon>
        <taxon>Bacillati</taxon>
        <taxon>Actinomycetota</taxon>
        <taxon>Actinomycetes</taxon>
        <taxon>Mycobacteriales</taxon>
        <taxon>Nocardiaceae</taxon>
        <taxon>Nocardia</taxon>
    </lineage>
</organism>
<dbReference type="Proteomes" id="UP000266677">
    <property type="component" value="Unassembled WGS sequence"/>
</dbReference>
<evidence type="ECO:0000256" key="1">
    <source>
        <dbReference type="ARBA" id="ARBA00023015"/>
    </source>
</evidence>
<protein>
    <submittedName>
        <fullName evidence="6">TetR family transcriptional regulator</fullName>
    </submittedName>
</protein>
<dbReference type="EMBL" id="QZFU01000023">
    <property type="protein sequence ID" value="RJO73625.1"/>
    <property type="molecule type" value="Genomic_DNA"/>
</dbReference>
<dbReference type="InterPro" id="IPR009057">
    <property type="entry name" value="Homeodomain-like_sf"/>
</dbReference>
<evidence type="ECO:0000313" key="7">
    <source>
        <dbReference type="Proteomes" id="UP000266677"/>
    </source>
</evidence>
<dbReference type="SUPFAM" id="SSF46689">
    <property type="entry name" value="Homeodomain-like"/>
    <property type="match status" value="1"/>
</dbReference>
<feature type="domain" description="HTH tetR-type" evidence="5">
    <location>
        <begin position="18"/>
        <end position="79"/>
    </location>
</feature>
<keyword evidence="1" id="KW-0805">Transcription regulation</keyword>
<dbReference type="InterPro" id="IPR036271">
    <property type="entry name" value="Tet_transcr_reg_TetR-rel_C_sf"/>
</dbReference>
<gene>
    <name evidence="6" type="ORF">D5S18_20780</name>
</gene>
<proteinExistence type="predicted"/>